<accession>A0A7H8NFZ5</accession>
<gene>
    <name evidence="2" type="ORF">HUT08_31805</name>
</gene>
<reference evidence="2 3" key="1">
    <citation type="submission" date="2020-06" db="EMBL/GenBank/DDBJ databases">
        <title>Genome mining for natural products.</title>
        <authorList>
            <person name="Zhang B."/>
            <person name="Shi J."/>
            <person name="Ge H."/>
        </authorList>
    </citation>
    <scope>NUCLEOTIDE SEQUENCE [LARGE SCALE GENOMIC DNA]</scope>
    <source>
        <strain evidence="2 3">NA00687</strain>
    </source>
</reference>
<dbReference type="AlphaFoldDB" id="A0A7H8NFZ5"/>
<feature type="region of interest" description="Disordered" evidence="1">
    <location>
        <begin position="140"/>
        <end position="168"/>
    </location>
</feature>
<dbReference type="Proteomes" id="UP000509303">
    <property type="component" value="Chromosome"/>
</dbReference>
<evidence type="ECO:0008006" key="4">
    <source>
        <dbReference type="Google" id="ProtNLM"/>
    </source>
</evidence>
<evidence type="ECO:0000313" key="2">
    <source>
        <dbReference type="EMBL" id="QKW53371.1"/>
    </source>
</evidence>
<evidence type="ECO:0000256" key="1">
    <source>
        <dbReference type="SAM" id="MobiDB-lite"/>
    </source>
</evidence>
<dbReference type="RefSeq" id="WP_176165077.1">
    <property type="nucleotide sequence ID" value="NZ_CP054929.1"/>
</dbReference>
<sequence>MSSTIWFAPWKPGPADLPRSAGAGGVPVLVSVTEFTAHRPWTAPGVTLAGLALRRSWDGLDGAVGLWLWAASDVARPRSGSVSVWRDARALAGFVARHDHVRIMRAYRDRGALRSTSWQVTTFEHGATLRAARSLLTGGSPWPTQDIAADPGPAGPAHPGQRPGRADA</sequence>
<dbReference type="EMBL" id="CP054929">
    <property type="protein sequence ID" value="QKW53371.1"/>
    <property type="molecule type" value="Genomic_DNA"/>
</dbReference>
<feature type="compositionally biased region" description="Low complexity" evidence="1">
    <location>
        <begin position="148"/>
        <end position="168"/>
    </location>
</feature>
<name>A0A7H8NFZ5_9ACTN</name>
<evidence type="ECO:0000313" key="3">
    <source>
        <dbReference type="Proteomes" id="UP000509303"/>
    </source>
</evidence>
<protein>
    <recommendedName>
        <fullName evidence="4">DUF3291 domain-containing protein</fullName>
    </recommendedName>
</protein>
<proteinExistence type="predicted"/>
<organism evidence="2 3">
    <name type="scientific">Streptomyces buecherae</name>
    <dbReference type="NCBI Taxonomy" id="2763006"/>
    <lineage>
        <taxon>Bacteria</taxon>
        <taxon>Bacillati</taxon>
        <taxon>Actinomycetota</taxon>
        <taxon>Actinomycetes</taxon>
        <taxon>Kitasatosporales</taxon>
        <taxon>Streptomycetaceae</taxon>
        <taxon>Streptomyces</taxon>
    </lineage>
</organism>
<keyword evidence="3" id="KW-1185">Reference proteome</keyword>